<feature type="non-terminal residue" evidence="2">
    <location>
        <position position="1"/>
    </location>
</feature>
<feature type="compositionally biased region" description="Basic and acidic residues" evidence="1">
    <location>
        <begin position="26"/>
        <end position="46"/>
    </location>
</feature>
<gene>
    <name evidence="2" type="ORF">OFUS_LOCUS9730</name>
</gene>
<protein>
    <submittedName>
        <fullName evidence="2">Uncharacterized protein</fullName>
    </submittedName>
</protein>
<keyword evidence="3" id="KW-1185">Reference proteome</keyword>
<reference evidence="2" key="1">
    <citation type="submission" date="2022-03" db="EMBL/GenBank/DDBJ databases">
        <authorList>
            <person name="Martin C."/>
        </authorList>
    </citation>
    <scope>NUCLEOTIDE SEQUENCE</scope>
</reference>
<evidence type="ECO:0000313" key="3">
    <source>
        <dbReference type="Proteomes" id="UP000749559"/>
    </source>
</evidence>
<accession>A0A8S4NP77</accession>
<feature type="compositionally biased region" description="Polar residues" evidence="1">
    <location>
        <begin position="52"/>
        <end position="65"/>
    </location>
</feature>
<proteinExistence type="predicted"/>
<dbReference type="AlphaFoldDB" id="A0A8S4NP77"/>
<sequence length="199" mass="22827">KRAHNIGDYVSITAIEKTKSPVTIDDTKAAKKRDDKRTVEHSHENFDDVSDVTATESSKIYLTKSTSKEPDDDDHTMTNPDTKDKDREKGEEMGTDNTSKSKRDLFDEEDVKRILRFKEVKSFGREYSFSTKSSRLMIKLENTPQTSTTKEMLKSMLGEKYDFDFAEYIDPNIKLSEFGWSTGFVSDFSEVMPPCRAKC</sequence>
<dbReference type="EMBL" id="CAIIXF020000005">
    <property type="protein sequence ID" value="CAH1783383.1"/>
    <property type="molecule type" value="Genomic_DNA"/>
</dbReference>
<name>A0A8S4NP77_OWEFU</name>
<evidence type="ECO:0000313" key="2">
    <source>
        <dbReference type="EMBL" id="CAH1783383.1"/>
    </source>
</evidence>
<feature type="region of interest" description="Disordered" evidence="1">
    <location>
        <begin position="26"/>
        <end position="105"/>
    </location>
</feature>
<comment type="caution">
    <text evidence="2">The sequence shown here is derived from an EMBL/GenBank/DDBJ whole genome shotgun (WGS) entry which is preliminary data.</text>
</comment>
<evidence type="ECO:0000256" key="1">
    <source>
        <dbReference type="SAM" id="MobiDB-lite"/>
    </source>
</evidence>
<organism evidence="2 3">
    <name type="scientific">Owenia fusiformis</name>
    <name type="common">Polychaete worm</name>
    <dbReference type="NCBI Taxonomy" id="6347"/>
    <lineage>
        <taxon>Eukaryota</taxon>
        <taxon>Metazoa</taxon>
        <taxon>Spiralia</taxon>
        <taxon>Lophotrochozoa</taxon>
        <taxon>Annelida</taxon>
        <taxon>Polychaeta</taxon>
        <taxon>Sedentaria</taxon>
        <taxon>Canalipalpata</taxon>
        <taxon>Sabellida</taxon>
        <taxon>Oweniida</taxon>
        <taxon>Oweniidae</taxon>
        <taxon>Owenia</taxon>
    </lineage>
</organism>
<feature type="compositionally biased region" description="Basic and acidic residues" evidence="1">
    <location>
        <begin position="81"/>
        <end position="92"/>
    </location>
</feature>
<dbReference type="Proteomes" id="UP000749559">
    <property type="component" value="Unassembled WGS sequence"/>
</dbReference>